<reference evidence="11" key="1">
    <citation type="submission" date="2016-10" db="EMBL/GenBank/DDBJ databases">
        <title>Comparative genomics uncovers the prolific and rare metabolic potential of the cyanobacterial genus Moorea.</title>
        <authorList>
            <person name="Leao T."/>
            <person name="Castelao G."/>
            <person name="Korobeynikov A."/>
            <person name="Monroe E.A."/>
            <person name="Podell S."/>
            <person name="Glukhov E."/>
            <person name="Allen E."/>
            <person name="Gerwick W.H."/>
            <person name="Gerwick L."/>
        </authorList>
    </citation>
    <scope>NUCLEOTIDE SEQUENCE [LARGE SCALE GENOMIC DNA]</scope>
    <source>
        <strain evidence="11">JHB</strain>
    </source>
</reference>
<protein>
    <submittedName>
        <fullName evidence="10">HlyD family efflux transporter periplasmic adaptor subunit</fullName>
    </submittedName>
</protein>
<keyword evidence="4 8" id="KW-1133">Transmembrane helix</keyword>
<evidence type="ECO:0000256" key="4">
    <source>
        <dbReference type="ARBA" id="ARBA00022989"/>
    </source>
</evidence>
<evidence type="ECO:0000256" key="1">
    <source>
        <dbReference type="ARBA" id="ARBA00004167"/>
    </source>
</evidence>
<dbReference type="PANTHER" id="PTHR30386">
    <property type="entry name" value="MEMBRANE FUSION SUBUNIT OF EMRAB-TOLC MULTIDRUG EFFLUX PUMP"/>
    <property type="match status" value="1"/>
</dbReference>
<evidence type="ECO:0000313" key="11">
    <source>
        <dbReference type="Proteomes" id="UP000176944"/>
    </source>
</evidence>
<feature type="coiled-coil region" evidence="6">
    <location>
        <begin position="150"/>
        <end position="262"/>
    </location>
</feature>
<feature type="coiled-coil region" evidence="6">
    <location>
        <begin position="287"/>
        <end position="378"/>
    </location>
</feature>
<feature type="region of interest" description="Disordered" evidence="7">
    <location>
        <begin position="1"/>
        <end position="26"/>
    </location>
</feature>
<evidence type="ECO:0000256" key="8">
    <source>
        <dbReference type="SAM" id="Phobius"/>
    </source>
</evidence>
<comment type="subcellular location">
    <subcellularLocation>
        <location evidence="1">Membrane</location>
        <topology evidence="1">Single-pass membrane protein</topology>
    </subcellularLocation>
</comment>
<dbReference type="Gene3D" id="1.10.287.470">
    <property type="entry name" value="Helix hairpin bin"/>
    <property type="match status" value="1"/>
</dbReference>
<evidence type="ECO:0000256" key="5">
    <source>
        <dbReference type="ARBA" id="ARBA00023136"/>
    </source>
</evidence>
<feature type="compositionally biased region" description="Polar residues" evidence="7">
    <location>
        <begin position="9"/>
        <end position="19"/>
    </location>
</feature>
<evidence type="ECO:0000313" key="10">
    <source>
        <dbReference type="EMBL" id="AOY85044.2"/>
    </source>
</evidence>
<evidence type="ECO:0000256" key="3">
    <source>
        <dbReference type="ARBA" id="ARBA00022692"/>
    </source>
</evidence>
<dbReference type="PRINTS" id="PR01490">
    <property type="entry name" value="RTXTOXIND"/>
</dbReference>
<dbReference type="InterPro" id="IPR050739">
    <property type="entry name" value="MFP"/>
</dbReference>
<gene>
    <name evidence="10" type="ORF">BJP36_35140</name>
</gene>
<feature type="transmembrane region" description="Helical" evidence="8">
    <location>
        <begin position="80"/>
        <end position="101"/>
    </location>
</feature>
<dbReference type="InterPro" id="IPR058982">
    <property type="entry name" value="Beta-barrel_AprE"/>
</dbReference>
<dbReference type="AlphaFoldDB" id="A0A1D9GBX6"/>
<dbReference type="EMBL" id="CP017708">
    <property type="protein sequence ID" value="AOY85044.2"/>
    <property type="molecule type" value="Genomic_DNA"/>
</dbReference>
<dbReference type="CDD" id="cd06849">
    <property type="entry name" value="lipoyl_domain"/>
    <property type="match status" value="1"/>
</dbReference>
<evidence type="ECO:0000256" key="2">
    <source>
        <dbReference type="ARBA" id="ARBA00009477"/>
    </source>
</evidence>
<organism evidence="10 11">
    <name type="scientific">Moorena producens (strain JHB)</name>
    <dbReference type="NCBI Taxonomy" id="1454205"/>
    <lineage>
        <taxon>Bacteria</taxon>
        <taxon>Bacillati</taxon>
        <taxon>Cyanobacteriota</taxon>
        <taxon>Cyanophyceae</taxon>
        <taxon>Coleofasciculales</taxon>
        <taxon>Coleofasciculaceae</taxon>
        <taxon>Moorena</taxon>
    </lineage>
</organism>
<dbReference type="GO" id="GO:0016020">
    <property type="term" value="C:membrane"/>
    <property type="evidence" value="ECO:0007669"/>
    <property type="project" value="UniProtKB-SubCell"/>
</dbReference>
<evidence type="ECO:0000256" key="6">
    <source>
        <dbReference type="SAM" id="Coils"/>
    </source>
</evidence>
<evidence type="ECO:0000259" key="9">
    <source>
        <dbReference type="Pfam" id="PF26002"/>
    </source>
</evidence>
<comment type="similarity">
    <text evidence="2">Belongs to the membrane fusion protein (MFP) (TC 8.A.1) family.</text>
</comment>
<keyword evidence="3 8" id="KW-0812">Transmembrane</keyword>
<dbReference type="SUPFAM" id="SSF111369">
    <property type="entry name" value="HlyD-like secretion proteins"/>
    <property type="match status" value="1"/>
</dbReference>
<dbReference type="PANTHER" id="PTHR30386:SF26">
    <property type="entry name" value="TRANSPORT PROTEIN COMB"/>
    <property type="match status" value="1"/>
</dbReference>
<sequence>MTNNKEEMTNSSNGRTATQLKDAKQIEQDLMSPNLQDYKQIEQNLTSPKLEVLKKDDSREDWSFATKELLDSLPQAWTRGLLYLLVIFISVLVPWAMLFKIDETGSARGRLEPQDKTIRLDSSVMGTVAKLYVKEGESVKTGQNLVELESDLVQTEIQQSQKRLEGQQNQLNQLKLMKNQLVIALQTQEQQNQAQQLEKLAQVEQVRQTLAALKKSYNLQKTEQLAQLNQAKQLLDHSQLAYNLMENRMENAKREVARFRDAFNEGIVSEIQLVDREDMAQDRQRLYQQTRSDLEQARLRLTEQESSYERTLRQTEAEIEQAQLRLREQDKSYQSLVEAGKLAILRSEENFKNMEAEISRLEADIAQNKSQIEGLRFQLSQRVIKSPVNGTIFDFPIPGSGSVVQPGMMVAEIAPENSALSLKAQMTTQESGSLKTGLPVKLKFDAYPYQDYGVLAGEITSISPTTEEVDTPQGRIAVYSLNIALKKDCIDSGNKCIPLRPGDTASAEVIVRRRRIIDLILDPFKQLQKGGIGL</sequence>
<keyword evidence="6" id="KW-0175">Coiled coil</keyword>
<dbReference type="Gene3D" id="2.40.30.170">
    <property type="match status" value="1"/>
</dbReference>
<accession>A0A1D9GBX6</accession>
<proteinExistence type="inferred from homology"/>
<dbReference type="Pfam" id="PF26002">
    <property type="entry name" value="Beta-barrel_AprE"/>
    <property type="match status" value="1"/>
</dbReference>
<dbReference type="Gene3D" id="2.40.50.100">
    <property type="match status" value="2"/>
</dbReference>
<keyword evidence="5 8" id="KW-0472">Membrane</keyword>
<dbReference type="Proteomes" id="UP000176944">
    <property type="component" value="Chromosome"/>
</dbReference>
<evidence type="ECO:0000256" key="7">
    <source>
        <dbReference type="SAM" id="MobiDB-lite"/>
    </source>
</evidence>
<name>A0A1D9GBX6_MOOP1</name>
<feature type="domain" description="AprE-like beta-barrel" evidence="9">
    <location>
        <begin position="422"/>
        <end position="510"/>
    </location>
</feature>